<evidence type="ECO:0000313" key="3">
    <source>
        <dbReference type="EMBL" id="KAJ7196397.1"/>
    </source>
</evidence>
<keyword evidence="2" id="KW-0812">Transmembrane</keyword>
<keyword evidence="2" id="KW-1133">Transmembrane helix</keyword>
<reference evidence="3" key="1">
    <citation type="submission" date="2023-03" db="EMBL/GenBank/DDBJ databases">
        <title>Massive genome expansion in bonnet fungi (Mycena s.s.) driven by repeated elements and novel gene families across ecological guilds.</title>
        <authorList>
            <consortium name="Lawrence Berkeley National Laboratory"/>
            <person name="Harder C.B."/>
            <person name="Miyauchi S."/>
            <person name="Viragh M."/>
            <person name="Kuo A."/>
            <person name="Thoen E."/>
            <person name="Andreopoulos B."/>
            <person name="Lu D."/>
            <person name="Skrede I."/>
            <person name="Drula E."/>
            <person name="Henrissat B."/>
            <person name="Morin E."/>
            <person name="Kohler A."/>
            <person name="Barry K."/>
            <person name="LaButti K."/>
            <person name="Morin E."/>
            <person name="Salamov A."/>
            <person name="Lipzen A."/>
            <person name="Mereny Z."/>
            <person name="Hegedus B."/>
            <person name="Baldrian P."/>
            <person name="Stursova M."/>
            <person name="Weitz H."/>
            <person name="Taylor A."/>
            <person name="Grigoriev I.V."/>
            <person name="Nagy L.G."/>
            <person name="Martin F."/>
            <person name="Kauserud H."/>
        </authorList>
    </citation>
    <scope>NUCLEOTIDE SEQUENCE</scope>
    <source>
        <strain evidence="3">9144</strain>
    </source>
</reference>
<organism evidence="3 4">
    <name type="scientific">Mycena pura</name>
    <dbReference type="NCBI Taxonomy" id="153505"/>
    <lineage>
        <taxon>Eukaryota</taxon>
        <taxon>Fungi</taxon>
        <taxon>Dikarya</taxon>
        <taxon>Basidiomycota</taxon>
        <taxon>Agaricomycotina</taxon>
        <taxon>Agaricomycetes</taxon>
        <taxon>Agaricomycetidae</taxon>
        <taxon>Agaricales</taxon>
        <taxon>Marasmiineae</taxon>
        <taxon>Mycenaceae</taxon>
        <taxon>Mycena</taxon>
    </lineage>
</organism>
<feature type="compositionally biased region" description="Low complexity" evidence="1">
    <location>
        <begin position="363"/>
        <end position="375"/>
    </location>
</feature>
<feature type="transmembrane region" description="Helical" evidence="2">
    <location>
        <begin position="311"/>
        <end position="334"/>
    </location>
</feature>
<feature type="region of interest" description="Disordered" evidence="1">
    <location>
        <begin position="401"/>
        <end position="450"/>
    </location>
</feature>
<feature type="compositionally biased region" description="Low complexity" evidence="1">
    <location>
        <begin position="401"/>
        <end position="415"/>
    </location>
</feature>
<feature type="compositionally biased region" description="Low complexity" evidence="1">
    <location>
        <begin position="431"/>
        <end position="441"/>
    </location>
</feature>
<sequence>MSTTTPVRQRIVDDTDPAIQYGPQGWFVADPKTLNVGNFGPIFNGTSHATSSSTSSLSFPFNGTSITVYGTIEVSTDPATDRSDPTWTCFVDGIAIDRQNPTFKFPENNWNLCDASLIAPGAHTLTIQVQSAGHPFYFDYLVYTPPPDETPESGAVIYPNTDPAVSFSPGWGTFGGENGTNSFGARVGLDFHGTSVSMLGFVPTEQPHGATWATYAIDGGPAVNFTLHGLSPGPPSQIPTAYNVVLFETPTLRNAAHSLLVTHGGDNQHTPLVLSAFHVTVAAGTDSSASLSAASASATSSMAPDAKGPPVGAVAGGVIAGAIVLAIVCALAIFHTRRRRRSLRDAVAARPYLSPIAGARARARTGAGAAPVARGQGRSQRSRPAAAAVFPRSTATVAAASSAGSGAHSTSAVVSHDGDPVSVSAPPRPQPSATATRARTAPDVRPGLGARPDVLMLRHADSGVRLHPGAAQEIVELPPGYSTF</sequence>
<keyword evidence="2" id="KW-0472">Membrane</keyword>
<evidence type="ECO:0000313" key="4">
    <source>
        <dbReference type="Proteomes" id="UP001219525"/>
    </source>
</evidence>
<evidence type="ECO:0000256" key="2">
    <source>
        <dbReference type="SAM" id="Phobius"/>
    </source>
</evidence>
<feature type="region of interest" description="Disordered" evidence="1">
    <location>
        <begin position="363"/>
        <end position="389"/>
    </location>
</feature>
<accession>A0AAD6Y6F0</accession>
<dbReference type="EMBL" id="JARJCW010000084">
    <property type="protein sequence ID" value="KAJ7196397.1"/>
    <property type="molecule type" value="Genomic_DNA"/>
</dbReference>
<gene>
    <name evidence="3" type="ORF">GGX14DRAFT_673270</name>
</gene>
<proteinExistence type="predicted"/>
<protein>
    <submittedName>
        <fullName evidence="3">Uncharacterized protein</fullName>
    </submittedName>
</protein>
<dbReference type="Proteomes" id="UP001219525">
    <property type="component" value="Unassembled WGS sequence"/>
</dbReference>
<dbReference type="AlphaFoldDB" id="A0AAD6Y6F0"/>
<comment type="caution">
    <text evidence="3">The sequence shown here is derived from an EMBL/GenBank/DDBJ whole genome shotgun (WGS) entry which is preliminary data.</text>
</comment>
<keyword evidence="4" id="KW-1185">Reference proteome</keyword>
<evidence type="ECO:0000256" key="1">
    <source>
        <dbReference type="SAM" id="MobiDB-lite"/>
    </source>
</evidence>
<dbReference type="Gene3D" id="2.60.120.260">
    <property type="entry name" value="Galactose-binding domain-like"/>
    <property type="match status" value="2"/>
</dbReference>
<name>A0AAD6Y6F0_9AGAR</name>